<evidence type="ECO:0000256" key="2">
    <source>
        <dbReference type="SAM" id="MobiDB-lite"/>
    </source>
</evidence>
<feature type="compositionally biased region" description="Gly residues" evidence="2">
    <location>
        <begin position="340"/>
        <end position="371"/>
    </location>
</feature>
<dbReference type="PRINTS" id="PR00625">
    <property type="entry name" value="JDOMAIN"/>
</dbReference>
<evidence type="ECO:0000313" key="5">
    <source>
        <dbReference type="Proteomes" id="UP000747399"/>
    </source>
</evidence>
<feature type="compositionally biased region" description="Low complexity" evidence="2">
    <location>
        <begin position="1105"/>
        <end position="1121"/>
    </location>
</feature>
<dbReference type="PROSITE" id="PS50076">
    <property type="entry name" value="DNAJ_2"/>
    <property type="match status" value="1"/>
</dbReference>
<feature type="coiled-coil region" evidence="1">
    <location>
        <begin position="748"/>
        <end position="796"/>
    </location>
</feature>
<feature type="compositionally biased region" description="Gly residues" evidence="2">
    <location>
        <begin position="922"/>
        <end position="936"/>
    </location>
</feature>
<dbReference type="Pfam" id="PF00226">
    <property type="entry name" value="DnaJ"/>
    <property type="match status" value="1"/>
</dbReference>
<dbReference type="PANTHER" id="PTHR44200:SF1">
    <property type="entry name" value="DNAJ HOMOLOG SUBFAMILY C MEMBER 7"/>
    <property type="match status" value="1"/>
</dbReference>
<feature type="region of interest" description="Disordered" evidence="2">
    <location>
        <begin position="829"/>
        <end position="871"/>
    </location>
</feature>
<reference evidence="4" key="1">
    <citation type="journal article" date="2021" name="Proc. Natl. Acad. Sci. U.S.A.">
        <title>Three genomes in the algal genus Volvox reveal the fate of a haploid sex-determining region after a transition to homothallism.</title>
        <authorList>
            <person name="Yamamoto K."/>
            <person name="Hamaji T."/>
            <person name="Kawai-Toyooka H."/>
            <person name="Matsuzaki R."/>
            <person name="Takahashi F."/>
            <person name="Nishimura Y."/>
            <person name="Kawachi M."/>
            <person name="Noguchi H."/>
            <person name="Minakuchi Y."/>
            <person name="Umen J.G."/>
            <person name="Toyoda A."/>
            <person name="Nozaki H."/>
        </authorList>
    </citation>
    <scope>NUCLEOTIDE SEQUENCE</scope>
    <source>
        <strain evidence="4">NIES-3780</strain>
    </source>
</reference>
<feature type="compositionally biased region" description="Gly residues" evidence="2">
    <location>
        <begin position="626"/>
        <end position="643"/>
    </location>
</feature>
<evidence type="ECO:0000259" key="3">
    <source>
        <dbReference type="PROSITE" id="PS50076"/>
    </source>
</evidence>
<organism evidence="4 5">
    <name type="scientific">Volvox africanus</name>
    <dbReference type="NCBI Taxonomy" id="51714"/>
    <lineage>
        <taxon>Eukaryota</taxon>
        <taxon>Viridiplantae</taxon>
        <taxon>Chlorophyta</taxon>
        <taxon>core chlorophytes</taxon>
        <taxon>Chlorophyceae</taxon>
        <taxon>CS clade</taxon>
        <taxon>Chlamydomonadales</taxon>
        <taxon>Volvocaceae</taxon>
        <taxon>Volvox</taxon>
    </lineage>
</organism>
<feature type="compositionally biased region" description="Basic and acidic residues" evidence="2">
    <location>
        <begin position="136"/>
        <end position="148"/>
    </location>
</feature>
<accession>A0A8J4BGI6</accession>
<dbReference type="Proteomes" id="UP000747399">
    <property type="component" value="Unassembled WGS sequence"/>
</dbReference>
<dbReference type="InterPro" id="IPR052758">
    <property type="entry name" value="SRC_co-chaperone"/>
</dbReference>
<feature type="compositionally biased region" description="Low complexity" evidence="2">
    <location>
        <begin position="986"/>
        <end position="995"/>
    </location>
</feature>
<feature type="compositionally biased region" description="Polar residues" evidence="2">
    <location>
        <begin position="591"/>
        <end position="608"/>
    </location>
</feature>
<feature type="region of interest" description="Disordered" evidence="2">
    <location>
        <begin position="892"/>
        <end position="936"/>
    </location>
</feature>
<dbReference type="SUPFAM" id="SSF46565">
    <property type="entry name" value="Chaperone J-domain"/>
    <property type="match status" value="1"/>
</dbReference>
<evidence type="ECO:0000313" key="4">
    <source>
        <dbReference type="EMBL" id="GIL60279.1"/>
    </source>
</evidence>
<dbReference type="InterPro" id="IPR011990">
    <property type="entry name" value="TPR-like_helical_dom_sf"/>
</dbReference>
<dbReference type="Gene3D" id="1.10.287.110">
    <property type="entry name" value="DnaJ domain"/>
    <property type="match status" value="1"/>
</dbReference>
<evidence type="ECO:0000256" key="1">
    <source>
        <dbReference type="SAM" id="Coils"/>
    </source>
</evidence>
<protein>
    <recommendedName>
        <fullName evidence="3">J domain-containing protein</fullName>
    </recommendedName>
</protein>
<dbReference type="InterPro" id="IPR018253">
    <property type="entry name" value="DnaJ_domain_CS"/>
</dbReference>
<keyword evidence="1" id="KW-0175">Coiled coil</keyword>
<dbReference type="PROSITE" id="PS00636">
    <property type="entry name" value="DNAJ_1"/>
    <property type="match status" value="1"/>
</dbReference>
<gene>
    <name evidence="4" type="ORF">Vafri_14907</name>
</gene>
<sequence length="1549" mass="153403">MVLAVEVVPFQRTMGEYNATSTNTSIDVNTILRNLKLRRESCTNIAASELASPDYDNNLPARTQTISSQPLTRPGPGLGAALGEPAATFSSGANVANEASGAACTDATDTVMGRRHRQYSAHTNPISSSATGASVHHPDENHPNDLNRGEVNPTYGKTVSPVPSLPSDGRARDLSATLPLRGVSSAVSPPPPFFGMSFLSSPSSLPLPPPPPLNGLYGIAHEDARFAAAPAHVDATAEVTMLISSASAPAPSHLVAALSPFSSSKTPAVPLPLKAISSSVLPLGGDSVGYTTYYPPHLAAAAVNARSYGNTDGKAAAALHHPVWGQSSGWQLIDVRGSDGKGGLAGDDRGSAGGGGGAGLESGGGSSCGGVGGSHCASPSLRLGGVAATAFAAASAIVAATSAAATAGGRGAAAVAAAMAEAARDVADSAPGRQSPPTPPRSPKASSPSGEAAPPLPGVLVTAVSSPSRSGPQLQGGPSISGDSFPASQRRISLEHQISRLKGSLATNMNGAVTTTNGQVNGYIDCYGTGAAASIEGALANEPANLGRTVSGAATLATAATVSVGAAAIAGDNDMLTAASAATAAPPGSTKSVNMGPSRPSTFGQGSPRQECRTPALTCLARTDGSSGGGGSGKSSSSGGGTAVSGSLSTGSYRGMVLPPSASLPVPPSYGCSSTTAVPYASAAAGSTSSLATQRSQLLEELHAAHKRELALAEQLGRARAEVLELNSQLTRQTEASATAATAAAAEAATALELRSQLRKERADADEEIRRWRSRAAAAEEQLQTALTQLACLRSATAIADQYDRKSLPSAMMSAATALPALTVESVADQDDDDQGEGHNDRTHLLPSPAGPSSPPRRSSRSSLSELDATPQLRRSLSYQALCLESGIEASKPPRAVSTSGGAKEEGDGCSGAVDAASAGIPGDGHSSGGGGGGVPLGSPPILASAAATVAAAASFSSGSGGGGSIRPPRAAAATQSPPCYTSTPAASDGGDGSVASASITENGAVSYEFLPIHSGKVHGNVYGVSGDDGYTACTESAGGGWGNWTVAAEAAGDRGAAETTQVQMSHSVPTPSNMVAPAMSDGTSGEWGVRLEPAASANVPGTDAGSARRGSSKSKAAGDGLPAAKGALPADIAALAAVPEGADGTAVLQSASAQPAGVAAHGTSGSKRDAASTVLLVAEVERLKQAGNRAYRSDQYALARHCYTCALELLLSPAAAPAVLVAAEAAVRGVSSDGGGAERPTAAAVAAARERAGGGGGIVGCCSGAAGRRRVPGERRMVSALYCSRAAAHVAMRLYTDAVADCCAASAHDEMYAKPWKCRAEALASVNAFGPAAAALERCIQLTAAAAAAPKSSTSNPKTAVGSGSVTIGGAADGAAASGGSGGSATSVEVAEYGDVDPRELPLLRHILQRLQELARVAAAPVPPAATALLAAMVGAPSSAAPPIDHYAVLGVPHQASAVDIRAAYRRLALRYHPDKAAAAAAASASASPAEARASSSSPVRAAVVAAAGLVFPMVAEAYAVLSDSASRRAYDLRRARVALGNKRHGGS</sequence>
<proteinExistence type="predicted"/>
<name>A0A8J4BGI6_9CHLO</name>
<dbReference type="InterPro" id="IPR036869">
    <property type="entry name" value="J_dom_sf"/>
</dbReference>
<dbReference type="SMART" id="SM00271">
    <property type="entry name" value="DnaJ"/>
    <property type="match status" value="1"/>
</dbReference>
<dbReference type="Gene3D" id="1.25.40.10">
    <property type="entry name" value="Tetratricopeptide repeat domain"/>
    <property type="match status" value="1"/>
</dbReference>
<feature type="region of interest" description="Disordered" evidence="2">
    <location>
        <begin position="581"/>
        <end position="646"/>
    </location>
</feature>
<dbReference type="InterPro" id="IPR001623">
    <property type="entry name" value="DnaJ_domain"/>
</dbReference>
<dbReference type="SUPFAM" id="SSF48452">
    <property type="entry name" value="TPR-like"/>
    <property type="match status" value="1"/>
</dbReference>
<comment type="caution">
    <text evidence="4">The sequence shown here is derived from an EMBL/GenBank/DDBJ whole genome shotgun (WGS) entry which is preliminary data.</text>
</comment>
<feature type="compositionally biased region" description="Polar residues" evidence="2">
    <location>
        <begin position="463"/>
        <end position="486"/>
    </location>
</feature>
<feature type="region of interest" description="Disordered" evidence="2">
    <location>
        <begin position="425"/>
        <end position="486"/>
    </location>
</feature>
<keyword evidence="5" id="KW-1185">Reference proteome</keyword>
<feature type="region of interest" description="Disordered" evidence="2">
    <location>
        <begin position="339"/>
        <end position="371"/>
    </location>
</feature>
<feature type="region of interest" description="Disordered" evidence="2">
    <location>
        <begin position="958"/>
        <end position="995"/>
    </location>
</feature>
<feature type="region of interest" description="Disordered" evidence="2">
    <location>
        <begin position="117"/>
        <end position="172"/>
    </location>
</feature>
<feature type="compositionally biased region" description="Polar residues" evidence="2">
    <location>
        <begin position="975"/>
        <end position="985"/>
    </location>
</feature>
<feature type="compositionally biased region" description="Polar residues" evidence="2">
    <location>
        <begin position="120"/>
        <end position="132"/>
    </location>
</feature>
<feature type="region of interest" description="Disordered" evidence="2">
    <location>
        <begin position="1096"/>
        <end position="1121"/>
    </location>
</feature>
<feature type="compositionally biased region" description="Low complexity" evidence="2">
    <location>
        <begin position="581"/>
        <end position="590"/>
    </location>
</feature>
<dbReference type="EMBL" id="BNCO01000039">
    <property type="protein sequence ID" value="GIL60279.1"/>
    <property type="molecule type" value="Genomic_DNA"/>
</dbReference>
<dbReference type="PANTHER" id="PTHR44200">
    <property type="entry name" value="DNAJ HOMOLOG SUBFAMILY C MEMBER 7"/>
    <property type="match status" value="1"/>
</dbReference>
<feature type="domain" description="J" evidence="3">
    <location>
        <begin position="1446"/>
        <end position="1536"/>
    </location>
</feature>
<dbReference type="CDD" id="cd06257">
    <property type="entry name" value="DnaJ"/>
    <property type="match status" value="1"/>
</dbReference>